<dbReference type="EMBL" id="LGIQ01000009">
    <property type="protein sequence ID" value="KNB71929.1"/>
    <property type="molecule type" value="Genomic_DNA"/>
</dbReference>
<dbReference type="PANTHER" id="PTHR48100">
    <property type="entry name" value="BROAD-SPECIFICITY PHOSPHATASE YOR283W-RELATED"/>
    <property type="match status" value="1"/>
</dbReference>
<dbReference type="Pfam" id="PF00300">
    <property type="entry name" value="His_Phos_1"/>
    <property type="match status" value="1"/>
</dbReference>
<dbReference type="STRING" id="54915.ADS79_24615"/>
<dbReference type="Proteomes" id="UP000036834">
    <property type="component" value="Unassembled WGS sequence"/>
</dbReference>
<dbReference type="SUPFAM" id="SSF53254">
    <property type="entry name" value="Phosphoglycerate mutase-like"/>
    <property type="match status" value="1"/>
</dbReference>
<dbReference type="RefSeq" id="WP_049740971.1">
    <property type="nucleotide sequence ID" value="NZ_BJON01000005.1"/>
</dbReference>
<reference evidence="2" key="2">
    <citation type="submission" date="2015-07" db="EMBL/GenBank/DDBJ databases">
        <title>MeaNS - Measles Nucleotide Surveillance Program.</title>
        <authorList>
            <person name="Tran T."/>
            <person name="Druce J."/>
        </authorList>
    </citation>
    <scope>NUCLEOTIDE SEQUENCE</scope>
    <source>
        <strain evidence="2">DSM 9887</strain>
    </source>
</reference>
<dbReference type="GO" id="GO:0005737">
    <property type="term" value="C:cytoplasm"/>
    <property type="evidence" value="ECO:0007669"/>
    <property type="project" value="TreeGrafter"/>
</dbReference>
<dbReference type="AlphaFoldDB" id="A0A0K9YT77"/>
<dbReference type="InterPro" id="IPR013078">
    <property type="entry name" value="His_Pase_superF_clade-1"/>
</dbReference>
<dbReference type="Gene3D" id="3.40.50.1240">
    <property type="entry name" value="Phosphoglycerate mutase-like"/>
    <property type="match status" value="1"/>
</dbReference>
<gene>
    <name evidence="2" type="ORF">ADS79_24615</name>
    <name evidence="1" type="ORF">BRE01_13170</name>
</gene>
<dbReference type="CDD" id="cd07067">
    <property type="entry name" value="HP_PGM_like"/>
    <property type="match status" value="1"/>
</dbReference>
<dbReference type="PANTHER" id="PTHR48100:SF1">
    <property type="entry name" value="HISTIDINE PHOSPHATASE FAMILY PROTEIN-RELATED"/>
    <property type="match status" value="1"/>
</dbReference>
<proteinExistence type="predicted"/>
<evidence type="ECO:0000313" key="3">
    <source>
        <dbReference type="Proteomes" id="UP000036834"/>
    </source>
</evidence>
<organism evidence="2 3">
    <name type="scientific">Brevibacillus reuszeri</name>
    <dbReference type="NCBI Taxonomy" id="54915"/>
    <lineage>
        <taxon>Bacteria</taxon>
        <taxon>Bacillati</taxon>
        <taxon>Bacillota</taxon>
        <taxon>Bacilli</taxon>
        <taxon>Bacillales</taxon>
        <taxon>Paenibacillaceae</taxon>
        <taxon>Brevibacillus</taxon>
    </lineage>
</organism>
<reference evidence="1 4" key="3">
    <citation type="submission" date="2019-06" db="EMBL/GenBank/DDBJ databases">
        <title>Whole genome shotgun sequence of Brevibacillus reuszeri NBRC 15719.</title>
        <authorList>
            <person name="Hosoyama A."/>
            <person name="Uohara A."/>
            <person name="Ohji S."/>
            <person name="Ichikawa N."/>
        </authorList>
    </citation>
    <scope>NUCLEOTIDE SEQUENCE [LARGE SCALE GENOMIC DNA]</scope>
    <source>
        <strain evidence="1 4">NBRC 15719</strain>
    </source>
</reference>
<evidence type="ECO:0000313" key="2">
    <source>
        <dbReference type="EMBL" id="KNB71929.1"/>
    </source>
</evidence>
<protein>
    <submittedName>
        <fullName evidence="2">Phosphoglycerate mutase</fullName>
    </submittedName>
</protein>
<sequence>MKQIYLVRHCQATGQEAKAPLTEFGTKQAEQLVSFFEGISIDRIVSSPFHRAIATIQPVAAKRGISVELDQRLEERVLSSQHMEDWLDRLRDTFQDLSLCFEGGESSLTAMQRANDVLNELLSSVAQHIVIVSHGGLLSLLMKSIDDRFGFSEWQQLSNPDVFLLTCADTERQLKRIWA</sequence>
<dbReference type="InterPro" id="IPR029033">
    <property type="entry name" value="His_PPase_superfam"/>
</dbReference>
<keyword evidence="4" id="KW-1185">Reference proteome</keyword>
<dbReference type="EMBL" id="BJON01000005">
    <property type="protein sequence ID" value="GED67615.1"/>
    <property type="molecule type" value="Genomic_DNA"/>
</dbReference>
<comment type="caution">
    <text evidence="2">The sequence shown here is derived from an EMBL/GenBank/DDBJ whole genome shotgun (WGS) entry which is preliminary data.</text>
</comment>
<dbReference type="InterPro" id="IPR050275">
    <property type="entry name" value="PGM_Phosphatase"/>
</dbReference>
<evidence type="ECO:0000313" key="4">
    <source>
        <dbReference type="Proteomes" id="UP000319578"/>
    </source>
</evidence>
<accession>A0A0K9YT77</accession>
<name>A0A0K9YT77_9BACL</name>
<dbReference type="GO" id="GO:0016791">
    <property type="term" value="F:phosphatase activity"/>
    <property type="evidence" value="ECO:0007669"/>
    <property type="project" value="TreeGrafter"/>
</dbReference>
<dbReference type="Proteomes" id="UP000319578">
    <property type="component" value="Unassembled WGS sequence"/>
</dbReference>
<dbReference type="OrthoDB" id="512570at2"/>
<dbReference type="PATRIC" id="fig|54915.3.peg.4071"/>
<dbReference type="SMART" id="SM00855">
    <property type="entry name" value="PGAM"/>
    <property type="match status" value="1"/>
</dbReference>
<reference evidence="3" key="1">
    <citation type="submission" date="2015-07" db="EMBL/GenBank/DDBJ databases">
        <title>Genome sequencing project for genomic taxonomy and phylogenomics of Bacillus-like bacteria.</title>
        <authorList>
            <person name="Liu B."/>
            <person name="Wang J."/>
            <person name="Zhu Y."/>
            <person name="Liu G."/>
            <person name="Chen Q."/>
            <person name="Chen Z."/>
            <person name="Lan J."/>
            <person name="Che J."/>
            <person name="Ge C."/>
            <person name="Shi H."/>
            <person name="Pan Z."/>
            <person name="Liu X."/>
        </authorList>
    </citation>
    <scope>NUCLEOTIDE SEQUENCE [LARGE SCALE GENOMIC DNA]</scope>
    <source>
        <strain evidence="3">DSM 9887</strain>
    </source>
</reference>
<evidence type="ECO:0000313" key="1">
    <source>
        <dbReference type="EMBL" id="GED67615.1"/>
    </source>
</evidence>